<dbReference type="InterPro" id="IPR003594">
    <property type="entry name" value="HATPase_dom"/>
</dbReference>
<evidence type="ECO:0000256" key="3">
    <source>
        <dbReference type="ARBA" id="ARBA00012438"/>
    </source>
</evidence>
<dbReference type="PANTHER" id="PTHR43065:SF50">
    <property type="entry name" value="HISTIDINE KINASE"/>
    <property type="match status" value="1"/>
</dbReference>
<dbReference type="InterPro" id="IPR036890">
    <property type="entry name" value="HATPase_C_sf"/>
</dbReference>
<evidence type="ECO:0000313" key="12">
    <source>
        <dbReference type="EMBL" id="PAX51050.1"/>
    </source>
</evidence>
<dbReference type="InterPro" id="IPR003018">
    <property type="entry name" value="GAF"/>
</dbReference>
<feature type="coiled-coil region" evidence="7">
    <location>
        <begin position="113"/>
        <end position="144"/>
    </location>
</feature>
<dbReference type="PANTHER" id="PTHR43065">
    <property type="entry name" value="SENSOR HISTIDINE KINASE"/>
    <property type="match status" value="1"/>
</dbReference>
<dbReference type="SUPFAM" id="SSF55785">
    <property type="entry name" value="PYP-like sensor domain (PAS domain)"/>
    <property type="match status" value="1"/>
</dbReference>
<dbReference type="InterPro" id="IPR035965">
    <property type="entry name" value="PAS-like_dom_sf"/>
</dbReference>
<dbReference type="PROSITE" id="PS50109">
    <property type="entry name" value="HIS_KIN"/>
    <property type="match status" value="1"/>
</dbReference>
<dbReference type="Gene3D" id="3.30.450.20">
    <property type="entry name" value="PAS domain"/>
    <property type="match status" value="2"/>
</dbReference>
<evidence type="ECO:0000256" key="2">
    <source>
        <dbReference type="ARBA" id="ARBA00006402"/>
    </source>
</evidence>
<dbReference type="SMART" id="SM00065">
    <property type="entry name" value="GAF"/>
    <property type="match status" value="1"/>
</dbReference>
<protein>
    <recommendedName>
        <fullName evidence="3">histidine kinase</fullName>
        <ecNumber evidence="3">2.7.13.3</ecNumber>
    </recommendedName>
</protein>
<evidence type="ECO:0000256" key="7">
    <source>
        <dbReference type="SAM" id="Coils"/>
    </source>
</evidence>
<feature type="domain" description="Phytochrome chromophore attachment site" evidence="8">
    <location>
        <begin position="298"/>
        <end position="434"/>
    </location>
</feature>
<dbReference type="InterPro" id="IPR000700">
    <property type="entry name" value="PAS-assoc_C"/>
</dbReference>
<dbReference type="NCBIfam" id="TIGR00229">
    <property type="entry name" value="sensory_box"/>
    <property type="match status" value="1"/>
</dbReference>
<evidence type="ECO:0000256" key="4">
    <source>
        <dbReference type="ARBA" id="ARBA00022553"/>
    </source>
</evidence>
<evidence type="ECO:0000259" key="10">
    <source>
        <dbReference type="PROSITE" id="PS50112"/>
    </source>
</evidence>
<dbReference type="PROSITE" id="PS50046">
    <property type="entry name" value="PHYTOCHROME_2"/>
    <property type="match status" value="1"/>
</dbReference>
<evidence type="ECO:0000256" key="5">
    <source>
        <dbReference type="ARBA" id="ARBA00022777"/>
    </source>
</evidence>
<dbReference type="InterPro" id="IPR000014">
    <property type="entry name" value="PAS"/>
</dbReference>
<comment type="catalytic activity">
    <reaction evidence="1">
        <text>ATP + protein L-histidine = ADP + protein N-phospho-L-histidine.</text>
        <dbReference type="EC" id="2.7.13.3"/>
    </reaction>
</comment>
<dbReference type="RefSeq" id="WP_095724584.1">
    <property type="nucleotide sequence ID" value="NZ_NTFS01000486.1"/>
</dbReference>
<dbReference type="SUPFAM" id="SSF55874">
    <property type="entry name" value="ATPase domain of HSP90 chaperone/DNA topoisomerase II/histidine kinase"/>
    <property type="match status" value="1"/>
</dbReference>
<feature type="domain" description="PAC" evidence="11">
    <location>
        <begin position="217"/>
        <end position="271"/>
    </location>
</feature>
<evidence type="ECO:0000259" key="8">
    <source>
        <dbReference type="PROSITE" id="PS50046"/>
    </source>
</evidence>
<dbReference type="PROSITE" id="PS50113">
    <property type="entry name" value="PAC"/>
    <property type="match status" value="1"/>
</dbReference>
<dbReference type="EC" id="2.7.13.3" evidence="3"/>
<dbReference type="InterPro" id="IPR003661">
    <property type="entry name" value="HisK_dim/P_dom"/>
</dbReference>
<dbReference type="SUPFAM" id="SSF55781">
    <property type="entry name" value="GAF domain-like"/>
    <property type="match status" value="1"/>
</dbReference>
<feature type="domain" description="PAS" evidence="10">
    <location>
        <begin position="143"/>
        <end position="215"/>
    </location>
</feature>
<evidence type="ECO:0000259" key="9">
    <source>
        <dbReference type="PROSITE" id="PS50109"/>
    </source>
</evidence>
<gene>
    <name evidence="12" type="ORF">CK510_26920</name>
</gene>
<dbReference type="InterPro" id="IPR036097">
    <property type="entry name" value="HisK_dim/P_sf"/>
</dbReference>
<dbReference type="SMART" id="SM00388">
    <property type="entry name" value="HisKA"/>
    <property type="match status" value="1"/>
</dbReference>
<keyword evidence="5 12" id="KW-0418">Kinase</keyword>
<dbReference type="SMART" id="SM00387">
    <property type="entry name" value="HATPase_c"/>
    <property type="match status" value="1"/>
</dbReference>
<dbReference type="Gene3D" id="3.30.450.40">
    <property type="match status" value="1"/>
</dbReference>
<dbReference type="CDD" id="cd00082">
    <property type="entry name" value="HisKA"/>
    <property type="match status" value="1"/>
</dbReference>
<dbReference type="InterPro" id="IPR004358">
    <property type="entry name" value="Sig_transdc_His_kin-like_C"/>
</dbReference>
<dbReference type="Gene3D" id="3.30.565.10">
    <property type="entry name" value="Histidine kinase-like ATPase, C-terminal domain"/>
    <property type="match status" value="1"/>
</dbReference>
<keyword evidence="4" id="KW-0597">Phosphoprotein</keyword>
<keyword evidence="7" id="KW-0175">Coiled coil</keyword>
<keyword evidence="5 12" id="KW-0808">Transferase</keyword>
<accession>A0A2A2TBE0</accession>
<dbReference type="PROSITE" id="PS50112">
    <property type="entry name" value="PAS"/>
    <property type="match status" value="1"/>
</dbReference>
<organism evidence="12 13">
    <name type="scientific">Brunnivagina elsteri CCALA 953</name>
    <dbReference type="NCBI Taxonomy" id="987040"/>
    <lineage>
        <taxon>Bacteria</taxon>
        <taxon>Bacillati</taxon>
        <taxon>Cyanobacteriota</taxon>
        <taxon>Cyanophyceae</taxon>
        <taxon>Nostocales</taxon>
        <taxon>Calotrichaceae</taxon>
        <taxon>Brunnivagina</taxon>
    </lineage>
</organism>
<evidence type="ECO:0000313" key="13">
    <source>
        <dbReference type="Proteomes" id="UP000218238"/>
    </source>
</evidence>
<evidence type="ECO:0000256" key="6">
    <source>
        <dbReference type="ARBA" id="ARBA00023012"/>
    </source>
</evidence>
<dbReference type="CDD" id="cd00130">
    <property type="entry name" value="PAS"/>
    <property type="match status" value="1"/>
</dbReference>
<dbReference type="PRINTS" id="PR00344">
    <property type="entry name" value="BCTRLSENSOR"/>
</dbReference>
<dbReference type="GO" id="GO:0000155">
    <property type="term" value="F:phosphorelay sensor kinase activity"/>
    <property type="evidence" value="ECO:0007669"/>
    <property type="project" value="InterPro"/>
</dbReference>
<dbReference type="OrthoDB" id="500279at2"/>
<dbReference type="InterPro" id="IPR005467">
    <property type="entry name" value="His_kinase_dom"/>
</dbReference>
<proteinExistence type="inferred from homology"/>
<dbReference type="InterPro" id="IPR016132">
    <property type="entry name" value="Phyto_chromo_attachment"/>
</dbReference>
<dbReference type="AlphaFoldDB" id="A0A2A2TBE0"/>
<comment type="similarity">
    <text evidence="2">In the N-terminal section; belongs to the phytochrome family.</text>
</comment>
<evidence type="ECO:0000259" key="11">
    <source>
        <dbReference type="PROSITE" id="PS50113"/>
    </source>
</evidence>
<comment type="caution">
    <text evidence="12">The sequence shown here is derived from an EMBL/GenBank/DDBJ whole genome shotgun (WGS) entry which is preliminary data.</text>
</comment>
<reference evidence="12 13" key="1">
    <citation type="submission" date="2017-08" db="EMBL/GenBank/DDBJ databases">
        <title>Draft genome sequence of filamentous cyanobacterium Calothrix elsteri CCALA 953.</title>
        <authorList>
            <person name="Gagunashvili A.N."/>
            <person name="Elster J."/>
            <person name="Andresson O.S."/>
        </authorList>
    </citation>
    <scope>NUCLEOTIDE SEQUENCE [LARGE SCALE GENOMIC DNA]</scope>
    <source>
        <strain evidence="12 13">CCALA 953</strain>
    </source>
</reference>
<name>A0A2A2TBE0_9CYAN</name>
<dbReference type="InterPro" id="IPR029016">
    <property type="entry name" value="GAF-like_dom_sf"/>
</dbReference>
<sequence>MYTQNIPKLLQIFLEHTPVAVAMFDREMGYIAASRKWLTNYDRNHSQVLPYLTLEWKDIHDRCLTGVTEKCDAQKLVKLDGTVDWLKWECCPWYGMDGEIGGTIFYTEVITSIKDTEDVLQQVKEELRQYQEKLEDYKKTEEERQNFVSLVENSSDFIAIATLDGRGWYVNEAGLDLVGFTGIDEFLSTTIEDYHTPKDWEYFQRVIAPTVMEKGCWQGELSFRHFRTGELIPIEYNIFIVKDKNTGQATNLATVTRDIRERKRAEEALRLSEAKFRELARREQLINVLASQIRESLDLDQVLETAILEIRDLLKIDRCSFSWFKTDTEPPVWETLKESRHSKLPSLLGCHPADKIGPVTQMFLNQEILKIDDVEQFHEPIHKSFLKRLGIKSEIVLPIKTRSGQIGVIVCGHWQETRPWTQDEIELLQAVVDQLAIAINQAELYAHSQQAILTATQQTQKIELTLTELKRTQTQLVQSEKMSSLGQLVAGVAHEINNPVNFIYGNLTYTSQYSEDLLNLVQLYQQTYPQPEKTIQQKIDAIDLDFLTSDLPKIICSMKVGSERIREIVQSLRTFSRLDEAEMKKVDIHQGIESTLMILQHRLKPKPHYPTIEIIRNYTSLPQVICYAGQLNQVFMNLLANAIDALEDGIDKGKVSNPTIEIATQILENNRISISITDNGIGIEPEIRKRLFDPFFTTKPVGVGTGLGLSISYQIVVDRHGGELHCNSELGKGTEFAIEIPMSQVEDIK</sequence>
<dbReference type="Proteomes" id="UP000218238">
    <property type="component" value="Unassembled WGS sequence"/>
</dbReference>
<evidence type="ECO:0000256" key="1">
    <source>
        <dbReference type="ARBA" id="ARBA00000085"/>
    </source>
</evidence>
<feature type="domain" description="Histidine kinase" evidence="9">
    <location>
        <begin position="491"/>
        <end position="744"/>
    </location>
</feature>
<keyword evidence="6" id="KW-0902">Two-component regulatory system</keyword>
<dbReference type="Pfam" id="PF02518">
    <property type="entry name" value="HATPase_c"/>
    <property type="match status" value="1"/>
</dbReference>
<dbReference type="Gene3D" id="1.10.287.130">
    <property type="match status" value="1"/>
</dbReference>
<keyword evidence="13" id="KW-1185">Reference proteome</keyword>
<dbReference type="SUPFAM" id="SSF47384">
    <property type="entry name" value="Homodimeric domain of signal transducing histidine kinase"/>
    <property type="match status" value="1"/>
</dbReference>
<dbReference type="EMBL" id="NTFS01000486">
    <property type="protein sequence ID" value="PAX51050.1"/>
    <property type="molecule type" value="Genomic_DNA"/>
</dbReference>
<dbReference type="Pfam" id="PF01590">
    <property type="entry name" value="GAF"/>
    <property type="match status" value="1"/>
</dbReference>